<feature type="transmembrane region" description="Helical" evidence="1">
    <location>
        <begin position="133"/>
        <end position="157"/>
    </location>
</feature>
<evidence type="ECO:0000256" key="1">
    <source>
        <dbReference type="SAM" id="Phobius"/>
    </source>
</evidence>
<keyword evidence="1" id="KW-1133">Transmembrane helix</keyword>
<evidence type="ECO:0000313" key="2">
    <source>
        <dbReference type="EMBL" id="TVX93196.1"/>
    </source>
</evidence>
<gene>
    <name evidence="2" type="ORF">FPZ44_09075</name>
</gene>
<keyword evidence="1" id="KW-0472">Membrane</keyword>
<dbReference type="OrthoDB" id="359342at2"/>
<protein>
    <submittedName>
        <fullName evidence="2">Nitroreductase</fullName>
    </submittedName>
</protein>
<organism evidence="2 3">
    <name type="scientific">Paenibacillus agilis</name>
    <dbReference type="NCBI Taxonomy" id="3020863"/>
    <lineage>
        <taxon>Bacteria</taxon>
        <taxon>Bacillati</taxon>
        <taxon>Bacillota</taxon>
        <taxon>Bacilli</taxon>
        <taxon>Bacillales</taxon>
        <taxon>Paenibacillaceae</taxon>
        <taxon>Paenibacillus</taxon>
    </lineage>
</organism>
<dbReference type="Proteomes" id="UP000318102">
    <property type="component" value="Unassembled WGS sequence"/>
</dbReference>
<dbReference type="EMBL" id="VNJK01000001">
    <property type="protein sequence ID" value="TVX93196.1"/>
    <property type="molecule type" value="Genomic_DNA"/>
</dbReference>
<feature type="transmembrane region" description="Helical" evidence="1">
    <location>
        <begin position="83"/>
        <end position="101"/>
    </location>
</feature>
<keyword evidence="3" id="KW-1185">Reference proteome</keyword>
<dbReference type="AlphaFoldDB" id="A0A559IZZ2"/>
<evidence type="ECO:0000313" key="3">
    <source>
        <dbReference type="Proteomes" id="UP000318102"/>
    </source>
</evidence>
<proteinExistence type="predicted"/>
<keyword evidence="1" id="KW-0812">Transmembrane</keyword>
<sequence>MLDTQSILFEGLLLSVIFLAIVLLSLYYNPRLWLQDFPKDIQQMTLPKTKQEKRQTIFLTMLIFILFLSPFFTSLYIDNDQIALWPAFLHFFFIFTIVSLVDLVILDWLIICFFTPSFLIVPGSHGAKGYKDYWFHLVGALKGTFICAAFALLLAGLRVAISYLCI</sequence>
<comment type="caution">
    <text evidence="2">The sequence shown here is derived from an EMBL/GenBank/DDBJ whole genome shotgun (WGS) entry which is preliminary data.</text>
</comment>
<name>A0A559IZZ2_9BACL</name>
<reference evidence="2 3" key="1">
    <citation type="submission" date="2019-07" db="EMBL/GenBank/DDBJ databases">
        <authorList>
            <person name="Kim J."/>
        </authorList>
    </citation>
    <scope>NUCLEOTIDE SEQUENCE [LARGE SCALE GENOMIC DNA]</scope>
    <source>
        <strain evidence="2 3">N4</strain>
    </source>
</reference>
<accession>A0A559IZZ2</accession>
<feature type="transmembrane region" description="Helical" evidence="1">
    <location>
        <begin position="57"/>
        <end position="77"/>
    </location>
</feature>
<feature type="transmembrane region" description="Helical" evidence="1">
    <location>
        <begin position="6"/>
        <end position="28"/>
    </location>
</feature>
<dbReference type="RefSeq" id="WP_144989441.1">
    <property type="nucleotide sequence ID" value="NZ_VNJK01000001.1"/>
</dbReference>